<reference evidence="3 4" key="1">
    <citation type="submission" date="2020-09" db="EMBL/GenBank/DDBJ databases">
        <title>Brevundimonas sp. LVF1 isolated from an oligotrophic pond in Goettingen, Germany.</title>
        <authorList>
            <person name="Friedrich I."/>
            <person name="Klassen A."/>
            <person name="Neubauer H."/>
            <person name="Schneider D."/>
            <person name="Hertel R."/>
            <person name="Daniel R."/>
        </authorList>
    </citation>
    <scope>NUCLEOTIDE SEQUENCE [LARGE SCALE GENOMIC DNA]</scope>
    <source>
        <strain evidence="3 4">LVF1</strain>
    </source>
</reference>
<keyword evidence="2" id="KW-0812">Transmembrane</keyword>
<evidence type="ECO:0000256" key="1">
    <source>
        <dbReference type="SAM" id="MobiDB-lite"/>
    </source>
</evidence>
<evidence type="ECO:0000256" key="2">
    <source>
        <dbReference type="SAM" id="Phobius"/>
    </source>
</evidence>
<accession>A0ABX7SM63</accession>
<protein>
    <submittedName>
        <fullName evidence="3">Uncharacterized protein</fullName>
    </submittedName>
</protein>
<name>A0ABX7SM63_9CAUL</name>
<proteinExistence type="predicted"/>
<evidence type="ECO:0000313" key="3">
    <source>
        <dbReference type="EMBL" id="QTC87528.1"/>
    </source>
</evidence>
<feature type="transmembrane region" description="Helical" evidence="2">
    <location>
        <begin position="14"/>
        <end position="34"/>
    </location>
</feature>
<gene>
    <name evidence="3" type="ORF">IFE19_15820</name>
</gene>
<dbReference type="RefSeq" id="WP_207823965.1">
    <property type="nucleotide sequence ID" value="NZ_CP062006.1"/>
</dbReference>
<keyword evidence="2" id="KW-0472">Membrane</keyword>
<dbReference type="Proteomes" id="UP000663942">
    <property type="component" value="Chromosome"/>
</dbReference>
<dbReference type="EMBL" id="CP062006">
    <property type="protein sequence ID" value="QTC87528.1"/>
    <property type="molecule type" value="Genomic_DNA"/>
</dbReference>
<keyword evidence="2" id="KW-1133">Transmembrane helix</keyword>
<organism evidence="3 4">
    <name type="scientific">Brevundimonas pondensis</name>
    <dbReference type="NCBI Taxonomy" id="2774189"/>
    <lineage>
        <taxon>Bacteria</taxon>
        <taxon>Pseudomonadati</taxon>
        <taxon>Pseudomonadota</taxon>
        <taxon>Alphaproteobacteria</taxon>
        <taxon>Caulobacterales</taxon>
        <taxon>Caulobacteraceae</taxon>
        <taxon>Brevundimonas</taxon>
    </lineage>
</organism>
<feature type="region of interest" description="Disordered" evidence="1">
    <location>
        <begin position="45"/>
        <end position="71"/>
    </location>
</feature>
<sequence>MIAAFKAFDTTAKIIFGLLVLGIVLSLAMAVFTMRSARHDARKAGAGQTFAEGRTGAAQDASAVRDRADTRNDQITNDVQEGTADVRQAPDRSAATLAARRGVCRINPGAGPDCRLLLADPQRVD</sequence>
<evidence type="ECO:0000313" key="4">
    <source>
        <dbReference type="Proteomes" id="UP000663942"/>
    </source>
</evidence>
<keyword evidence="4" id="KW-1185">Reference proteome</keyword>